<feature type="compositionally biased region" description="Low complexity" evidence="1">
    <location>
        <begin position="65"/>
        <end position="76"/>
    </location>
</feature>
<organism evidence="3 4">
    <name type="scientific">Nocardioides agri</name>
    <dbReference type="NCBI Taxonomy" id="2682843"/>
    <lineage>
        <taxon>Bacteria</taxon>
        <taxon>Bacillati</taxon>
        <taxon>Actinomycetota</taxon>
        <taxon>Actinomycetes</taxon>
        <taxon>Propionibacteriales</taxon>
        <taxon>Nocardioidaceae</taxon>
        <taxon>Nocardioides</taxon>
    </lineage>
</organism>
<dbReference type="AlphaFoldDB" id="A0A6L6XVW5"/>
<sequence>MNPTSLLSGLGAAVSAEPSLGGANGGGRASGSGTADVFMALVAGLLDGQGAGTPDGATQADGESAAGLPGATAATGAEGGTGAKDEQAAGADLADLQPDATDVVAVPMAVPTIVQPAVLTQVVPAAGRIDAGEPASAAPATSTTDAAAVDLPPAGPAAGADSQDAAGQDAGTPGSAPAPAAPSATPTPASSPTSTSASVTGATAVAAAAPAAPVDGSPAPAAHRVTEQVFPEVVRVSAGTADGGPRRVTVKLNPEALGEVRIVLTSRRGELEVSLAAGQDARRALVEGAPELHRLLESVGRADSRIVFRDLPGTTTVPSATPDGSPRTDVSTDLSGNAWSGAGRPGGEPAADRDGARQHPGSTNATDGTTSATPGSRPVTTAGRSHSGVDLTM</sequence>
<name>A0A6L6XVW5_9ACTN</name>
<feature type="region of interest" description="Disordered" evidence="1">
    <location>
        <begin position="52"/>
        <end position="88"/>
    </location>
</feature>
<dbReference type="Proteomes" id="UP000473525">
    <property type="component" value="Unassembled WGS sequence"/>
</dbReference>
<evidence type="ECO:0000256" key="1">
    <source>
        <dbReference type="SAM" id="MobiDB-lite"/>
    </source>
</evidence>
<dbReference type="EMBL" id="WSEK01000004">
    <property type="protein sequence ID" value="MVQ50626.1"/>
    <property type="molecule type" value="Genomic_DNA"/>
</dbReference>
<reference evidence="3 4" key="1">
    <citation type="submission" date="2019-12" db="EMBL/GenBank/DDBJ databases">
        <authorList>
            <person name="Huq M.A."/>
        </authorList>
    </citation>
    <scope>NUCLEOTIDE SEQUENCE [LARGE SCALE GENOMIC DNA]</scope>
    <source>
        <strain evidence="3 4">MAH-18</strain>
    </source>
</reference>
<comment type="caution">
    <text evidence="3">The sequence shown here is derived from an EMBL/GenBank/DDBJ whole genome shotgun (WGS) entry which is preliminary data.</text>
</comment>
<proteinExistence type="predicted"/>
<evidence type="ECO:0000313" key="4">
    <source>
        <dbReference type="Proteomes" id="UP000473525"/>
    </source>
</evidence>
<evidence type="ECO:0000313" key="3">
    <source>
        <dbReference type="EMBL" id="MVQ50626.1"/>
    </source>
</evidence>
<feature type="compositionally biased region" description="Polar residues" evidence="1">
    <location>
        <begin position="360"/>
        <end position="384"/>
    </location>
</feature>
<dbReference type="CDD" id="cd17470">
    <property type="entry name" value="T3SS_Flik_C"/>
    <property type="match status" value="1"/>
</dbReference>
<accession>A0A6L6XVW5</accession>
<feature type="region of interest" description="Disordered" evidence="1">
    <location>
        <begin position="132"/>
        <end position="198"/>
    </location>
</feature>
<protein>
    <recommendedName>
        <fullName evidence="2">Flagellar hook-length control protein-like C-terminal domain-containing protein</fullName>
    </recommendedName>
</protein>
<evidence type="ECO:0000259" key="2">
    <source>
        <dbReference type="Pfam" id="PF02120"/>
    </source>
</evidence>
<feature type="compositionally biased region" description="Polar residues" evidence="1">
    <location>
        <begin position="328"/>
        <end position="338"/>
    </location>
</feature>
<gene>
    <name evidence="3" type="ORF">GON03_15685</name>
</gene>
<dbReference type="InterPro" id="IPR038610">
    <property type="entry name" value="FliK-like_C_sf"/>
</dbReference>
<keyword evidence="4" id="KW-1185">Reference proteome</keyword>
<feature type="domain" description="Flagellar hook-length control protein-like C-terminal" evidence="2">
    <location>
        <begin position="241"/>
        <end position="310"/>
    </location>
</feature>
<dbReference type="Pfam" id="PF02120">
    <property type="entry name" value="Flg_hook"/>
    <property type="match status" value="1"/>
</dbReference>
<dbReference type="RefSeq" id="WP_157343755.1">
    <property type="nucleotide sequence ID" value="NZ_WSEK01000004.1"/>
</dbReference>
<feature type="region of interest" description="Disordered" evidence="1">
    <location>
        <begin position="310"/>
        <end position="393"/>
    </location>
</feature>
<dbReference type="Gene3D" id="3.30.750.140">
    <property type="match status" value="1"/>
</dbReference>
<dbReference type="InterPro" id="IPR021136">
    <property type="entry name" value="Flagellar_hook_control-like_C"/>
</dbReference>
<feature type="compositionally biased region" description="Low complexity" evidence="1">
    <location>
        <begin position="134"/>
        <end position="198"/>
    </location>
</feature>